<gene>
    <name evidence="1" type="ORF">GA0061094_1236</name>
</gene>
<dbReference type="RefSeq" id="WP_272867396.1">
    <property type="nucleotide sequence ID" value="NZ_FMAU01000001.1"/>
</dbReference>
<evidence type="ECO:0000313" key="1">
    <source>
        <dbReference type="EMBL" id="SCB89629.1"/>
    </source>
</evidence>
<proteinExistence type="predicted"/>
<protein>
    <submittedName>
        <fullName evidence="1">Uncharacterized protein</fullName>
    </submittedName>
</protein>
<reference evidence="2" key="1">
    <citation type="submission" date="2016-08" db="EMBL/GenBank/DDBJ databases">
        <authorList>
            <person name="Varghese N."/>
            <person name="Submissions Spin"/>
        </authorList>
    </citation>
    <scope>NUCLEOTIDE SEQUENCE [LARGE SCALE GENOMIC DNA]</scope>
    <source>
        <strain evidence="2">SGD-1123</strain>
    </source>
</reference>
<dbReference type="AlphaFoldDB" id="A0A1C4A4P2"/>
<dbReference type="EMBL" id="FMAU01000001">
    <property type="protein sequence ID" value="SCB89629.1"/>
    <property type="molecule type" value="Genomic_DNA"/>
</dbReference>
<sequence length="44" mass="5004">MNFVKIFLGKKGKESKHCCSIEIKEVETDHNEESCCPTENNPCC</sequence>
<organism evidence="1 2">
    <name type="scientific">[Bacillus] enclensis</name>
    <dbReference type="NCBI Taxonomy" id="1402860"/>
    <lineage>
        <taxon>Bacteria</taxon>
        <taxon>Bacillati</taxon>
        <taxon>Bacillota</taxon>
        <taxon>Bacilli</taxon>
        <taxon>Bacillales</taxon>
        <taxon>Bacillaceae</taxon>
        <taxon>Rossellomorea</taxon>
    </lineage>
</organism>
<name>A0A1C4A4P2_9BACI</name>
<accession>A0A1C4A4P2</accession>
<dbReference type="Proteomes" id="UP000181997">
    <property type="component" value="Unassembled WGS sequence"/>
</dbReference>
<keyword evidence="2" id="KW-1185">Reference proteome</keyword>
<evidence type="ECO:0000313" key="2">
    <source>
        <dbReference type="Proteomes" id="UP000181997"/>
    </source>
</evidence>